<evidence type="ECO:0000313" key="2">
    <source>
        <dbReference type="EMBL" id="KAG2581445.1"/>
    </source>
</evidence>
<comment type="caution">
    <text evidence="2">The sequence shown here is derived from an EMBL/GenBank/DDBJ whole genome shotgun (WGS) entry which is preliminary data.</text>
</comment>
<feature type="compositionally biased region" description="Acidic residues" evidence="1">
    <location>
        <begin position="71"/>
        <end position="83"/>
    </location>
</feature>
<protein>
    <submittedName>
        <fullName evidence="2">Uncharacterized protein</fullName>
    </submittedName>
</protein>
<proteinExistence type="predicted"/>
<name>A0A8T0R8N0_PANVG</name>
<organism evidence="2 3">
    <name type="scientific">Panicum virgatum</name>
    <name type="common">Blackwell switchgrass</name>
    <dbReference type="NCBI Taxonomy" id="38727"/>
    <lineage>
        <taxon>Eukaryota</taxon>
        <taxon>Viridiplantae</taxon>
        <taxon>Streptophyta</taxon>
        <taxon>Embryophyta</taxon>
        <taxon>Tracheophyta</taxon>
        <taxon>Spermatophyta</taxon>
        <taxon>Magnoliopsida</taxon>
        <taxon>Liliopsida</taxon>
        <taxon>Poales</taxon>
        <taxon>Poaceae</taxon>
        <taxon>PACMAD clade</taxon>
        <taxon>Panicoideae</taxon>
        <taxon>Panicodae</taxon>
        <taxon>Paniceae</taxon>
        <taxon>Panicinae</taxon>
        <taxon>Panicum</taxon>
        <taxon>Panicum sect. Hiantes</taxon>
    </lineage>
</organism>
<dbReference type="AlphaFoldDB" id="A0A8T0R8N0"/>
<dbReference type="Proteomes" id="UP000823388">
    <property type="component" value="Chromosome 6K"/>
</dbReference>
<feature type="region of interest" description="Disordered" evidence="1">
    <location>
        <begin position="54"/>
        <end position="151"/>
    </location>
</feature>
<accession>A0A8T0R8N0</accession>
<sequence length="173" mass="18309">MGADLQFVAASTLASYPISIQHQQQGFGSGTIERADAGRNERCSPAWCRPGGGRGSAALPLPAPTISIDADSMDSEGQCELDTDPARRPRPPAMSGAGGSGEATATATATKRRRLELHGGVSEALEPPPPPPSLDDSFSMEDLPEANPYSSLRLRWVGLEGRRRVHQSSWSSK</sequence>
<keyword evidence="3" id="KW-1185">Reference proteome</keyword>
<evidence type="ECO:0000256" key="1">
    <source>
        <dbReference type="SAM" id="MobiDB-lite"/>
    </source>
</evidence>
<gene>
    <name evidence="2" type="ORF">PVAP13_6KG034035</name>
</gene>
<dbReference type="EMBL" id="CM029047">
    <property type="protein sequence ID" value="KAG2581445.1"/>
    <property type="molecule type" value="Genomic_DNA"/>
</dbReference>
<reference evidence="2" key="1">
    <citation type="submission" date="2020-05" db="EMBL/GenBank/DDBJ databases">
        <title>WGS assembly of Panicum virgatum.</title>
        <authorList>
            <person name="Lovell J.T."/>
            <person name="Jenkins J."/>
            <person name="Shu S."/>
            <person name="Juenger T.E."/>
            <person name="Schmutz J."/>
        </authorList>
    </citation>
    <scope>NUCLEOTIDE SEQUENCE</scope>
    <source>
        <strain evidence="2">AP13</strain>
    </source>
</reference>
<evidence type="ECO:0000313" key="3">
    <source>
        <dbReference type="Proteomes" id="UP000823388"/>
    </source>
</evidence>